<dbReference type="SUPFAM" id="SSF51735">
    <property type="entry name" value="NAD(P)-binding Rossmann-fold domains"/>
    <property type="match status" value="1"/>
</dbReference>
<dbReference type="EMBL" id="SOZI01000159">
    <property type="protein sequence ID" value="TNY18051.1"/>
    <property type="molecule type" value="Genomic_DNA"/>
</dbReference>
<dbReference type="OrthoDB" id="9975943at2759"/>
<dbReference type="PANTHER" id="PTHR14097:SF8">
    <property type="entry name" value="NAD(P)-BINDING DOMAIN-CONTAINING PROTEIN"/>
    <property type="match status" value="1"/>
</dbReference>
<evidence type="ECO:0000313" key="1">
    <source>
        <dbReference type="EMBL" id="TNY18051.1"/>
    </source>
</evidence>
<organism evidence="1 2">
    <name type="scientific">Rhodotorula diobovata</name>
    <dbReference type="NCBI Taxonomy" id="5288"/>
    <lineage>
        <taxon>Eukaryota</taxon>
        <taxon>Fungi</taxon>
        <taxon>Dikarya</taxon>
        <taxon>Basidiomycota</taxon>
        <taxon>Pucciniomycotina</taxon>
        <taxon>Microbotryomycetes</taxon>
        <taxon>Sporidiobolales</taxon>
        <taxon>Sporidiobolaceae</taxon>
        <taxon>Rhodotorula</taxon>
    </lineage>
</organism>
<gene>
    <name evidence="1" type="ORF">DMC30DRAFT_419208</name>
</gene>
<dbReference type="InterPro" id="IPR036291">
    <property type="entry name" value="NAD(P)-bd_dom_sf"/>
</dbReference>
<dbReference type="Gene3D" id="3.40.50.720">
    <property type="entry name" value="NAD(P)-binding Rossmann-like Domain"/>
    <property type="match status" value="1"/>
</dbReference>
<comment type="caution">
    <text evidence="1">The sequence shown here is derived from an EMBL/GenBank/DDBJ whole genome shotgun (WGS) entry which is preliminary data.</text>
</comment>
<proteinExistence type="predicted"/>
<dbReference type="STRING" id="5288.A0A5C5FQH6"/>
<protein>
    <submittedName>
        <fullName evidence="1">Nucleoside-diphosphate-sugar epimerase</fullName>
    </submittedName>
</protein>
<dbReference type="Proteomes" id="UP000311382">
    <property type="component" value="Unassembled WGS sequence"/>
</dbReference>
<sequence>MVRIVVTGATGTAGSEVLRQALLHPAVSGVTVLSRRPLPPHVEPSPPNDKLKVILHADFTSYPPSLLEQLKGHDGAIWALGKSSVGMSESDYEVITVDYAVAAAKAFSTLKPEGDGSKFVFAYLSGAGTDQREGKASQMFGRVKGKAERVLAELPSQGYPTLAVYSFRPAGIVPIHPVPEAPWFYRPPLLSVIKGLGALYPPMVIKTDVLAQGMFAAVLKGGQGEVPGWPGKGAVGNDGVFDNEEIKRLAVE</sequence>
<accession>A0A5C5FQH6</accession>
<name>A0A5C5FQH6_9BASI</name>
<reference evidence="1 2" key="1">
    <citation type="submission" date="2019-03" db="EMBL/GenBank/DDBJ databases">
        <title>Rhodosporidium diobovatum UCD-FST 08-225 genome sequencing, assembly, and annotation.</title>
        <authorList>
            <person name="Fakankun I.U."/>
            <person name="Fristensky B."/>
            <person name="Levin D.B."/>
        </authorList>
    </citation>
    <scope>NUCLEOTIDE SEQUENCE [LARGE SCALE GENOMIC DNA]</scope>
    <source>
        <strain evidence="1 2">UCD-FST 08-225</strain>
    </source>
</reference>
<dbReference type="PANTHER" id="PTHR14097">
    <property type="entry name" value="OXIDOREDUCTASE HTATIP2"/>
    <property type="match status" value="1"/>
</dbReference>
<evidence type="ECO:0000313" key="2">
    <source>
        <dbReference type="Proteomes" id="UP000311382"/>
    </source>
</evidence>
<dbReference type="AlphaFoldDB" id="A0A5C5FQH6"/>
<keyword evidence="2" id="KW-1185">Reference proteome</keyword>